<feature type="transmembrane region" description="Helical" evidence="1">
    <location>
        <begin position="49"/>
        <end position="71"/>
    </location>
</feature>
<dbReference type="AlphaFoldDB" id="A0A0F9FXP8"/>
<proteinExistence type="predicted"/>
<feature type="non-terminal residue" evidence="2">
    <location>
        <position position="1"/>
    </location>
</feature>
<comment type="caution">
    <text evidence="2">The sequence shown here is derived from an EMBL/GenBank/DDBJ whole genome shotgun (WGS) entry which is preliminary data.</text>
</comment>
<accession>A0A0F9FXP8</accession>
<protein>
    <submittedName>
        <fullName evidence="2">Uncharacterized protein</fullName>
    </submittedName>
</protein>
<evidence type="ECO:0000313" key="2">
    <source>
        <dbReference type="EMBL" id="KKL83016.1"/>
    </source>
</evidence>
<organism evidence="2">
    <name type="scientific">marine sediment metagenome</name>
    <dbReference type="NCBI Taxonomy" id="412755"/>
    <lineage>
        <taxon>unclassified sequences</taxon>
        <taxon>metagenomes</taxon>
        <taxon>ecological metagenomes</taxon>
    </lineage>
</organism>
<sequence length="82" mass="9905">ALHINDKIESYFLKNINYRKVCFTFAEIRCFKDAYKIVSKITNPATRRFSYFLLTIKIPFSLLYSIVSFPFRKIISWLKKER</sequence>
<dbReference type="EMBL" id="LAZR01022106">
    <property type="protein sequence ID" value="KKL83016.1"/>
    <property type="molecule type" value="Genomic_DNA"/>
</dbReference>
<keyword evidence="1" id="KW-1133">Transmembrane helix</keyword>
<evidence type="ECO:0000256" key="1">
    <source>
        <dbReference type="SAM" id="Phobius"/>
    </source>
</evidence>
<reference evidence="2" key="1">
    <citation type="journal article" date="2015" name="Nature">
        <title>Complex archaea that bridge the gap between prokaryotes and eukaryotes.</title>
        <authorList>
            <person name="Spang A."/>
            <person name="Saw J.H."/>
            <person name="Jorgensen S.L."/>
            <person name="Zaremba-Niedzwiedzka K."/>
            <person name="Martijn J."/>
            <person name="Lind A.E."/>
            <person name="van Eijk R."/>
            <person name="Schleper C."/>
            <person name="Guy L."/>
            <person name="Ettema T.J."/>
        </authorList>
    </citation>
    <scope>NUCLEOTIDE SEQUENCE</scope>
</reference>
<gene>
    <name evidence="2" type="ORF">LCGC14_1978950</name>
</gene>
<keyword evidence="1" id="KW-0472">Membrane</keyword>
<name>A0A0F9FXP8_9ZZZZ</name>
<keyword evidence="1" id="KW-0812">Transmembrane</keyword>